<dbReference type="Gramene" id="MELO3C035223.2.1">
    <property type="protein sequence ID" value="MELO3C035223.2.1"/>
    <property type="gene ID" value="MELO3C035223.2"/>
</dbReference>
<evidence type="ECO:0000313" key="1">
    <source>
        <dbReference type="EnsemblPlants" id="MELO3C035223.2.1"/>
    </source>
</evidence>
<organism evidence="1">
    <name type="scientific">Cucumis melo</name>
    <name type="common">Muskmelon</name>
    <dbReference type="NCBI Taxonomy" id="3656"/>
    <lineage>
        <taxon>Eukaryota</taxon>
        <taxon>Viridiplantae</taxon>
        <taxon>Streptophyta</taxon>
        <taxon>Embryophyta</taxon>
        <taxon>Tracheophyta</taxon>
        <taxon>Spermatophyta</taxon>
        <taxon>Magnoliopsida</taxon>
        <taxon>eudicotyledons</taxon>
        <taxon>Gunneridae</taxon>
        <taxon>Pentapetalae</taxon>
        <taxon>rosids</taxon>
        <taxon>fabids</taxon>
        <taxon>Cucurbitales</taxon>
        <taxon>Cucurbitaceae</taxon>
        <taxon>Benincaseae</taxon>
        <taxon>Cucumis</taxon>
    </lineage>
</organism>
<proteinExistence type="predicted"/>
<sequence>MVGKSAKWWGNMFNLFDVAWAFDGALSLNVFQLLRGPSQEAENNLKNRSKAMLAELSFKSSNTSVWPHGEIINPHLCYFGADITQNMNESHAKACKSLERLMRNFLWEGVDRGKRGLEISNLRLLHEALLAKVLAAFLVSSVDKDPNTLSIPTSSTINDLFTVPSFSHIHSQIEDFPSLNGVGTRKLIEELVTIPSLTPICGQTGDFPALIGVGTPDGERNGGGDEDKPSPSDQLDFCHFLVLVIVLDLLITWRLDWVGLQDVNS</sequence>
<dbReference type="AlphaFoldDB" id="A0A9I9EL31"/>
<name>A0A9I9EL31_CUCME</name>
<protein>
    <submittedName>
        <fullName evidence="1">Uncharacterized protein</fullName>
    </submittedName>
</protein>
<accession>A0A9I9EL31</accession>
<reference evidence="1" key="1">
    <citation type="submission" date="2023-03" db="UniProtKB">
        <authorList>
            <consortium name="EnsemblPlants"/>
        </authorList>
    </citation>
    <scope>IDENTIFICATION</scope>
</reference>
<dbReference type="EnsemblPlants" id="MELO3C035223.2.1">
    <property type="protein sequence ID" value="MELO3C035223.2.1"/>
    <property type="gene ID" value="MELO3C035223.2"/>
</dbReference>